<evidence type="ECO:0000313" key="1">
    <source>
        <dbReference type="Proteomes" id="UP000887565"/>
    </source>
</evidence>
<sequence>MIDAAIPRKISARITRWYASMCLRVYSQVSDSQTFPLTTVKDLSPRKKHNRSRSKRSLDDRKFVLKPSLCTLSEWSVDCSKRITLFDNHDKNNQCLRLKFDRFDTWFLDQLHLVFSFDTALISDGDDFNFSLFIRDENGKDLHTHYANEKSCEKGCFEGIADRQCICEKEYSDCRWSKSHMKCLGSLKFDNSMSECVEKCTQKEALLTTIDIMDKQNDQDSSALHMITQCETVLVVGVALSENSLMANQNNVQKCPSSKTEYFVLQVKTIEVLLPNLCVAKPQLGQNVAFGRSIFMAFLDLSTVPCIDSKMARAATC</sequence>
<dbReference type="Proteomes" id="UP000887565">
    <property type="component" value="Unplaced"/>
</dbReference>
<reference evidence="2" key="1">
    <citation type="submission" date="2022-11" db="UniProtKB">
        <authorList>
            <consortium name="WormBaseParasite"/>
        </authorList>
    </citation>
    <scope>IDENTIFICATION</scope>
</reference>
<dbReference type="WBParaSite" id="nRc.2.0.1.t01241-RA">
    <property type="protein sequence ID" value="nRc.2.0.1.t01241-RA"/>
    <property type="gene ID" value="nRc.2.0.1.g01241"/>
</dbReference>
<accession>A0A915HIT7</accession>
<name>A0A915HIT7_ROMCU</name>
<organism evidence="1 2">
    <name type="scientific">Romanomermis culicivorax</name>
    <name type="common">Nematode worm</name>
    <dbReference type="NCBI Taxonomy" id="13658"/>
    <lineage>
        <taxon>Eukaryota</taxon>
        <taxon>Metazoa</taxon>
        <taxon>Ecdysozoa</taxon>
        <taxon>Nematoda</taxon>
        <taxon>Enoplea</taxon>
        <taxon>Dorylaimia</taxon>
        <taxon>Mermithida</taxon>
        <taxon>Mermithoidea</taxon>
        <taxon>Mermithidae</taxon>
        <taxon>Romanomermis</taxon>
    </lineage>
</organism>
<protein>
    <submittedName>
        <fullName evidence="2">Uncharacterized protein</fullName>
    </submittedName>
</protein>
<proteinExistence type="predicted"/>
<evidence type="ECO:0000313" key="2">
    <source>
        <dbReference type="WBParaSite" id="nRc.2.0.1.t01241-RA"/>
    </source>
</evidence>
<dbReference type="AlphaFoldDB" id="A0A915HIT7"/>
<keyword evidence="1" id="KW-1185">Reference proteome</keyword>